<gene>
    <name evidence="2" type="ORF">FAK_28110</name>
</gene>
<proteinExistence type="predicted"/>
<evidence type="ECO:0000259" key="1">
    <source>
        <dbReference type="Pfam" id="PF02589"/>
    </source>
</evidence>
<dbReference type="KEGG" id="dmp:FAK_28110"/>
<organism evidence="2 3">
    <name type="scientific">Desulfoferula mesophila</name>
    <dbReference type="NCBI Taxonomy" id="3058419"/>
    <lineage>
        <taxon>Bacteria</taxon>
        <taxon>Pseudomonadati</taxon>
        <taxon>Thermodesulfobacteriota</taxon>
        <taxon>Desulfarculia</taxon>
        <taxon>Desulfarculales</taxon>
        <taxon>Desulfarculaceae</taxon>
        <taxon>Desulfoferula</taxon>
    </lineage>
</organism>
<dbReference type="InterPro" id="IPR024185">
    <property type="entry name" value="FTHF_cligase-like_sf"/>
</dbReference>
<dbReference type="InterPro" id="IPR037171">
    <property type="entry name" value="NagB/RpiA_transferase-like"/>
</dbReference>
<dbReference type="AlphaFoldDB" id="A0AAU9EW00"/>
<dbReference type="Gene3D" id="3.40.50.10420">
    <property type="entry name" value="NagB/RpiA/CoA transferase-like"/>
    <property type="match status" value="1"/>
</dbReference>
<name>A0AAU9EW00_9BACT</name>
<accession>A0AAU9EW00</accession>
<evidence type="ECO:0000313" key="2">
    <source>
        <dbReference type="EMBL" id="BEQ15745.1"/>
    </source>
</evidence>
<dbReference type="SUPFAM" id="SSF100950">
    <property type="entry name" value="NagB/RpiA/CoA transferase-like"/>
    <property type="match status" value="1"/>
</dbReference>
<reference evidence="3" key="1">
    <citation type="journal article" date="2023" name="Arch. Microbiol.">
        <title>Desulfoferula mesophilus gen. nov. sp. nov., a mesophilic sulfate-reducing bacterium isolated from a brackish lake sediment.</title>
        <authorList>
            <person name="Watanabe T."/>
            <person name="Yabe T."/>
            <person name="Tsuji J.M."/>
            <person name="Fukui M."/>
        </authorList>
    </citation>
    <scope>NUCLEOTIDE SEQUENCE [LARGE SCALE GENOMIC DNA]</scope>
    <source>
        <strain evidence="3">12FAK</strain>
    </source>
</reference>
<protein>
    <recommendedName>
        <fullName evidence="1">LUD domain-containing protein</fullName>
    </recommendedName>
</protein>
<feature type="domain" description="LUD" evidence="1">
    <location>
        <begin position="9"/>
        <end position="180"/>
    </location>
</feature>
<dbReference type="PANTHER" id="PTHR43682:SF1">
    <property type="entry name" value="LACTATE UTILIZATION PROTEIN C"/>
    <property type="match status" value="1"/>
</dbReference>
<evidence type="ECO:0000313" key="3">
    <source>
        <dbReference type="Proteomes" id="UP001366166"/>
    </source>
</evidence>
<keyword evidence="3" id="KW-1185">Reference proteome</keyword>
<dbReference type="EMBL" id="AP028679">
    <property type="protein sequence ID" value="BEQ15745.1"/>
    <property type="molecule type" value="Genomic_DNA"/>
</dbReference>
<sequence>MKQDELRAEFVRQAQAVAAVVTPVAGLEEAFARAARLTKEQGGKCLAAPGWDEGETAAIRAACAAEGLELITQGLRERVGDFHTGLTRAQWGVAESGTIVVDSASEQLRLATMLAETHVAVLPAANLRTDLFALEGELNQTLSQAPGYLAFITGPSRTADIELVLTLGAHGPRRLHILLLEDQS</sequence>
<dbReference type="RefSeq" id="WP_338600611.1">
    <property type="nucleotide sequence ID" value="NZ_AP028679.1"/>
</dbReference>
<dbReference type="InterPro" id="IPR003741">
    <property type="entry name" value="LUD_dom"/>
</dbReference>
<dbReference type="PANTHER" id="PTHR43682">
    <property type="entry name" value="LACTATE UTILIZATION PROTEIN C"/>
    <property type="match status" value="1"/>
</dbReference>
<dbReference type="Pfam" id="PF02589">
    <property type="entry name" value="LUD_dom"/>
    <property type="match status" value="1"/>
</dbReference>
<dbReference type="Proteomes" id="UP001366166">
    <property type="component" value="Chromosome"/>
</dbReference>